<feature type="domain" description="MacB-like periplasmic core" evidence="9">
    <location>
        <begin position="35"/>
        <end position="238"/>
    </location>
</feature>
<name>A0A7Z8NQG7_9CELL</name>
<evidence type="ECO:0000256" key="3">
    <source>
        <dbReference type="ARBA" id="ARBA00022692"/>
    </source>
</evidence>
<evidence type="ECO:0000256" key="1">
    <source>
        <dbReference type="ARBA" id="ARBA00004651"/>
    </source>
</evidence>
<evidence type="ECO:0000313" key="11">
    <source>
        <dbReference type="Proteomes" id="UP000308121"/>
    </source>
</evidence>
<proteinExistence type="inferred from homology"/>
<dbReference type="GO" id="GO:0022857">
    <property type="term" value="F:transmembrane transporter activity"/>
    <property type="evidence" value="ECO:0007669"/>
    <property type="project" value="TreeGrafter"/>
</dbReference>
<dbReference type="Pfam" id="PF02687">
    <property type="entry name" value="FtsX"/>
    <property type="match status" value="1"/>
</dbReference>
<comment type="similarity">
    <text evidence="6">Belongs to the ABC-4 integral membrane protein family.</text>
</comment>
<accession>A0A7Z8NQG7</accession>
<feature type="transmembrane region" description="Helical" evidence="7">
    <location>
        <begin position="34"/>
        <end position="55"/>
    </location>
</feature>
<dbReference type="EMBL" id="SZYE01000078">
    <property type="protein sequence ID" value="TKR23522.1"/>
    <property type="molecule type" value="Genomic_DNA"/>
</dbReference>
<evidence type="ECO:0000256" key="6">
    <source>
        <dbReference type="ARBA" id="ARBA00038076"/>
    </source>
</evidence>
<reference evidence="10 11" key="1">
    <citation type="submission" date="2019-05" db="EMBL/GenBank/DDBJ databases">
        <title>Genome sequence of Cellulomonas hominis strain CS1.</title>
        <authorList>
            <person name="Belmont J."/>
            <person name="Maclea K.S."/>
        </authorList>
    </citation>
    <scope>NUCLEOTIDE SEQUENCE [LARGE SCALE GENOMIC DNA]</scope>
    <source>
        <strain evidence="10 11">CS1</strain>
    </source>
</reference>
<feature type="transmembrane region" description="Helical" evidence="7">
    <location>
        <begin position="335"/>
        <end position="368"/>
    </location>
</feature>
<evidence type="ECO:0000256" key="4">
    <source>
        <dbReference type="ARBA" id="ARBA00022989"/>
    </source>
</evidence>
<dbReference type="PANTHER" id="PTHR30572:SF4">
    <property type="entry name" value="ABC TRANSPORTER PERMEASE YTRF"/>
    <property type="match status" value="1"/>
</dbReference>
<dbReference type="OrthoDB" id="9780560at2"/>
<sequence length="415" mass="41821">MTAPRGSTPRGDRFGLRDLVRESAAGIDARPGRLFLTILGTVLGIASVVVTVGLAQTAAGQIARRFDAVAATQAMATASTTRGADGNQRATAPLPWDAAERAERLAGVEAAGLVAPVDVDGAAVTAVPVNDPSAPATTSVAVLAGTGDLLDAVRGEVVTGRYFDAGHDARADRVVVLGVRAADRLGVSRVDRQPSVFIGDRSYTVIGIVDGMQRRTDLRDAVVLPVGTARADFGLAAPEELHLRIAVGAGPVVGEQLPIALSPNTPETVTVQVPGGSGGVRADVQADISTIFLALGGVALLIGGLGIANVTLLSVMERTGEIGLRRALGARRRDIAAQFMLESATVGLLGGMVGASLGVAAVVAVSAAQSWTPILHLGVVLVAAAGGGVVGLLAGVYPALKAARVEPIAALRGGV</sequence>
<evidence type="ECO:0000256" key="7">
    <source>
        <dbReference type="SAM" id="Phobius"/>
    </source>
</evidence>
<keyword evidence="3 7" id="KW-0812">Transmembrane</keyword>
<dbReference type="AlphaFoldDB" id="A0A7Z8NQG7"/>
<evidence type="ECO:0000259" key="8">
    <source>
        <dbReference type="Pfam" id="PF02687"/>
    </source>
</evidence>
<keyword evidence="5 7" id="KW-0472">Membrane</keyword>
<feature type="domain" description="ABC3 transporter permease C-terminal" evidence="8">
    <location>
        <begin position="295"/>
        <end position="407"/>
    </location>
</feature>
<organism evidence="10 11">
    <name type="scientific">Cellulomonas hominis</name>
    <dbReference type="NCBI Taxonomy" id="156981"/>
    <lineage>
        <taxon>Bacteria</taxon>
        <taxon>Bacillati</taxon>
        <taxon>Actinomycetota</taxon>
        <taxon>Actinomycetes</taxon>
        <taxon>Micrococcales</taxon>
        <taxon>Cellulomonadaceae</taxon>
        <taxon>Cellulomonas</taxon>
    </lineage>
</organism>
<dbReference type="InterPro" id="IPR025857">
    <property type="entry name" value="MacB_PCD"/>
</dbReference>
<protein>
    <submittedName>
        <fullName evidence="10">ABC transporter permease</fullName>
    </submittedName>
</protein>
<feature type="transmembrane region" description="Helical" evidence="7">
    <location>
        <begin position="291"/>
        <end position="315"/>
    </location>
</feature>
<dbReference type="InterPro" id="IPR050250">
    <property type="entry name" value="Macrolide_Exporter_MacB"/>
</dbReference>
<comment type="caution">
    <text evidence="10">The sequence shown here is derived from an EMBL/GenBank/DDBJ whole genome shotgun (WGS) entry which is preliminary data.</text>
</comment>
<dbReference type="Proteomes" id="UP000308121">
    <property type="component" value="Unassembled WGS sequence"/>
</dbReference>
<dbReference type="InterPro" id="IPR003838">
    <property type="entry name" value="ABC3_permease_C"/>
</dbReference>
<dbReference type="GO" id="GO:0005886">
    <property type="term" value="C:plasma membrane"/>
    <property type="evidence" value="ECO:0007669"/>
    <property type="project" value="UniProtKB-SubCell"/>
</dbReference>
<evidence type="ECO:0000313" key="10">
    <source>
        <dbReference type="EMBL" id="TKR23522.1"/>
    </source>
</evidence>
<comment type="subcellular location">
    <subcellularLocation>
        <location evidence="1">Cell membrane</location>
        <topology evidence="1">Multi-pass membrane protein</topology>
    </subcellularLocation>
</comment>
<dbReference type="Pfam" id="PF12704">
    <property type="entry name" value="MacB_PCD"/>
    <property type="match status" value="1"/>
</dbReference>
<feature type="transmembrane region" description="Helical" evidence="7">
    <location>
        <begin position="374"/>
        <end position="397"/>
    </location>
</feature>
<evidence type="ECO:0000256" key="5">
    <source>
        <dbReference type="ARBA" id="ARBA00023136"/>
    </source>
</evidence>
<keyword evidence="4 7" id="KW-1133">Transmembrane helix</keyword>
<evidence type="ECO:0000259" key="9">
    <source>
        <dbReference type="Pfam" id="PF12704"/>
    </source>
</evidence>
<gene>
    <name evidence="10" type="ORF">FA014_10800</name>
</gene>
<dbReference type="PANTHER" id="PTHR30572">
    <property type="entry name" value="MEMBRANE COMPONENT OF TRANSPORTER-RELATED"/>
    <property type="match status" value="1"/>
</dbReference>
<keyword evidence="2" id="KW-1003">Cell membrane</keyword>
<evidence type="ECO:0000256" key="2">
    <source>
        <dbReference type="ARBA" id="ARBA00022475"/>
    </source>
</evidence>